<gene>
    <name evidence="1" type="ORF">GCM10023338_21570</name>
</gene>
<protein>
    <recommendedName>
        <fullName evidence="3">EF-hand domain-containing protein</fullName>
    </recommendedName>
</protein>
<sequence>MIMKNILIIGLFTFFITSVSYAQLTETILTIQDTKDGEQVIDVRYKEKASDFEIDSFIEADQNGDGCIDRTEARDKGIMDFDRFVLTNSQCLNEEEYLRAMRE</sequence>
<proteinExistence type="predicted"/>
<reference evidence="2" key="1">
    <citation type="journal article" date="2019" name="Int. J. Syst. Evol. Microbiol.">
        <title>The Global Catalogue of Microorganisms (GCM) 10K type strain sequencing project: providing services to taxonomists for standard genome sequencing and annotation.</title>
        <authorList>
            <consortium name="The Broad Institute Genomics Platform"/>
            <consortium name="The Broad Institute Genome Sequencing Center for Infectious Disease"/>
            <person name="Wu L."/>
            <person name="Ma J."/>
        </authorList>
    </citation>
    <scope>NUCLEOTIDE SEQUENCE [LARGE SCALE GENOMIC DNA]</scope>
    <source>
        <strain evidence="2">JCM 18424</strain>
    </source>
</reference>
<organism evidence="1 2">
    <name type="scientific">Wohlfahrtiimonas larvae</name>
    <dbReference type="NCBI Taxonomy" id="1157986"/>
    <lineage>
        <taxon>Bacteria</taxon>
        <taxon>Pseudomonadati</taxon>
        <taxon>Pseudomonadota</taxon>
        <taxon>Gammaproteobacteria</taxon>
        <taxon>Cardiobacteriales</taxon>
        <taxon>Ignatzschineriaceae</taxon>
        <taxon>Wohlfahrtiimonas</taxon>
    </lineage>
</organism>
<name>A0ABP9MYR9_9GAMM</name>
<evidence type="ECO:0000313" key="2">
    <source>
        <dbReference type="Proteomes" id="UP001500631"/>
    </source>
</evidence>
<evidence type="ECO:0000313" key="1">
    <source>
        <dbReference type="EMBL" id="GAA5103265.1"/>
    </source>
</evidence>
<comment type="caution">
    <text evidence="1">The sequence shown here is derived from an EMBL/GenBank/DDBJ whole genome shotgun (WGS) entry which is preliminary data.</text>
</comment>
<evidence type="ECO:0008006" key="3">
    <source>
        <dbReference type="Google" id="ProtNLM"/>
    </source>
</evidence>
<dbReference type="EMBL" id="BAABKE010000008">
    <property type="protein sequence ID" value="GAA5103265.1"/>
    <property type="molecule type" value="Genomic_DNA"/>
</dbReference>
<dbReference type="Proteomes" id="UP001500631">
    <property type="component" value="Unassembled WGS sequence"/>
</dbReference>
<accession>A0ABP9MYR9</accession>
<keyword evidence="2" id="KW-1185">Reference proteome</keyword>